<name>A0A9P7C1U9_9FUNG</name>
<evidence type="ECO:0000313" key="2">
    <source>
        <dbReference type="EMBL" id="KAG1532668.1"/>
    </source>
</evidence>
<dbReference type="PANTHER" id="PTHR43713">
    <property type="entry name" value="GLUTAMATE-1-SEMIALDEHYDE 2,1-AMINOMUTASE"/>
    <property type="match status" value="1"/>
</dbReference>
<keyword evidence="3" id="KW-1185">Reference proteome</keyword>
<dbReference type="EMBL" id="JAANIU010009735">
    <property type="protein sequence ID" value="KAG1532668.1"/>
    <property type="molecule type" value="Genomic_DNA"/>
</dbReference>
<protein>
    <recommendedName>
        <fullName evidence="4">Glutamate-1-semialdehyde 2,1-aminomutase</fullName>
    </recommendedName>
</protein>
<accession>A0A9P7C1U9</accession>
<dbReference type="SUPFAM" id="SSF53383">
    <property type="entry name" value="PLP-dependent transferases"/>
    <property type="match status" value="1"/>
</dbReference>
<dbReference type="Proteomes" id="UP000740926">
    <property type="component" value="Unassembled WGS sequence"/>
</dbReference>
<reference evidence="2 3" key="1">
    <citation type="journal article" date="2020" name="Microb. Genom.">
        <title>Genetic diversity of clinical and environmental Mucorales isolates obtained from an investigation of mucormycosis cases among solid organ transplant recipients.</title>
        <authorList>
            <person name="Nguyen M.H."/>
            <person name="Kaul D."/>
            <person name="Muto C."/>
            <person name="Cheng S.J."/>
            <person name="Richter R.A."/>
            <person name="Bruno V.M."/>
            <person name="Liu G."/>
            <person name="Beyhan S."/>
            <person name="Sundermann A.J."/>
            <person name="Mounaud S."/>
            <person name="Pasculle A.W."/>
            <person name="Nierman W.C."/>
            <person name="Driscoll E."/>
            <person name="Cumbie R."/>
            <person name="Clancy C.J."/>
            <person name="Dupont C.L."/>
        </authorList>
    </citation>
    <scope>NUCLEOTIDE SEQUENCE [LARGE SCALE GENOMIC DNA]</scope>
    <source>
        <strain evidence="2 3">GL24</strain>
    </source>
</reference>
<proteinExistence type="predicted"/>
<dbReference type="PANTHER" id="PTHR43713:SF3">
    <property type="entry name" value="GLUTAMATE-1-SEMIALDEHYDE 2,1-AMINOMUTASE 1, CHLOROPLASTIC-RELATED"/>
    <property type="match status" value="1"/>
</dbReference>
<dbReference type="InterPro" id="IPR015424">
    <property type="entry name" value="PyrdxlP-dep_Trfase"/>
</dbReference>
<evidence type="ECO:0000256" key="1">
    <source>
        <dbReference type="ARBA" id="ARBA00001933"/>
    </source>
</evidence>
<evidence type="ECO:0000313" key="3">
    <source>
        <dbReference type="Proteomes" id="UP000740926"/>
    </source>
</evidence>
<dbReference type="InterPro" id="IPR015422">
    <property type="entry name" value="PyrdxlP-dep_Trfase_small"/>
</dbReference>
<comment type="cofactor">
    <cofactor evidence="1">
        <name>pyridoxal 5'-phosphate</name>
        <dbReference type="ChEBI" id="CHEBI:597326"/>
    </cofactor>
</comment>
<sequence length="74" mass="7851">MFGLFFTSEKVETYAQATACDIPAFNRFFHAMLEQGVFLAPSAYEAGFLSSAHAAAVIEATLAAARVAFKAAKG</sequence>
<dbReference type="AlphaFoldDB" id="A0A9P7C1U9"/>
<evidence type="ECO:0008006" key="4">
    <source>
        <dbReference type="Google" id="ProtNLM"/>
    </source>
</evidence>
<gene>
    <name evidence="2" type="ORF">G6F50_016133</name>
</gene>
<dbReference type="Gene3D" id="3.90.1150.10">
    <property type="entry name" value="Aspartate Aminotransferase, domain 1"/>
    <property type="match status" value="1"/>
</dbReference>
<comment type="caution">
    <text evidence="2">The sequence shown here is derived from an EMBL/GenBank/DDBJ whole genome shotgun (WGS) entry which is preliminary data.</text>
</comment>
<organism evidence="2 3">
    <name type="scientific">Rhizopus delemar</name>
    <dbReference type="NCBI Taxonomy" id="936053"/>
    <lineage>
        <taxon>Eukaryota</taxon>
        <taxon>Fungi</taxon>
        <taxon>Fungi incertae sedis</taxon>
        <taxon>Mucoromycota</taxon>
        <taxon>Mucoromycotina</taxon>
        <taxon>Mucoromycetes</taxon>
        <taxon>Mucorales</taxon>
        <taxon>Mucorineae</taxon>
        <taxon>Rhizopodaceae</taxon>
        <taxon>Rhizopus</taxon>
    </lineage>
</organism>